<dbReference type="EMBL" id="ML996082">
    <property type="protein sequence ID" value="KAF2156293.1"/>
    <property type="molecule type" value="Genomic_DNA"/>
</dbReference>
<evidence type="ECO:0000256" key="1">
    <source>
        <dbReference type="SAM" id="MobiDB-lite"/>
    </source>
</evidence>
<dbReference type="AlphaFoldDB" id="A0A9P4J6J4"/>
<comment type="caution">
    <text evidence="2">The sequence shown here is derived from an EMBL/GenBank/DDBJ whole genome shotgun (WGS) entry which is preliminary data.</text>
</comment>
<reference evidence="2" key="1">
    <citation type="journal article" date="2020" name="Stud. Mycol.">
        <title>101 Dothideomycetes genomes: a test case for predicting lifestyles and emergence of pathogens.</title>
        <authorList>
            <person name="Haridas S."/>
            <person name="Albert R."/>
            <person name="Binder M."/>
            <person name="Bloem J."/>
            <person name="Labutti K."/>
            <person name="Salamov A."/>
            <person name="Andreopoulos B."/>
            <person name="Baker S."/>
            <person name="Barry K."/>
            <person name="Bills G."/>
            <person name="Bluhm B."/>
            <person name="Cannon C."/>
            <person name="Castanera R."/>
            <person name="Culley D."/>
            <person name="Daum C."/>
            <person name="Ezra D."/>
            <person name="Gonzalez J."/>
            <person name="Henrissat B."/>
            <person name="Kuo A."/>
            <person name="Liang C."/>
            <person name="Lipzen A."/>
            <person name="Lutzoni F."/>
            <person name="Magnuson J."/>
            <person name="Mondo S."/>
            <person name="Nolan M."/>
            <person name="Ohm R."/>
            <person name="Pangilinan J."/>
            <person name="Park H.-J."/>
            <person name="Ramirez L."/>
            <person name="Alfaro M."/>
            <person name="Sun H."/>
            <person name="Tritt A."/>
            <person name="Yoshinaga Y."/>
            <person name="Zwiers L.-H."/>
            <person name="Turgeon B."/>
            <person name="Goodwin S."/>
            <person name="Spatafora J."/>
            <person name="Crous P."/>
            <person name="Grigoriev I."/>
        </authorList>
    </citation>
    <scope>NUCLEOTIDE SEQUENCE</scope>
    <source>
        <strain evidence="2">CBS 260.36</strain>
    </source>
</reference>
<organism evidence="2 3">
    <name type="scientific">Myriangium duriaei CBS 260.36</name>
    <dbReference type="NCBI Taxonomy" id="1168546"/>
    <lineage>
        <taxon>Eukaryota</taxon>
        <taxon>Fungi</taxon>
        <taxon>Dikarya</taxon>
        <taxon>Ascomycota</taxon>
        <taxon>Pezizomycotina</taxon>
        <taxon>Dothideomycetes</taxon>
        <taxon>Dothideomycetidae</taxon>
        <taxon>Myriangiales</taxon>
        <taxon>Myriangiaceae</taxon>
        <taxon>Myriangium</taxon>
    </lineage>
</organism>
<name>A0A9P4J6J4_9PEZI</name>
<dbReference type="Proteomes" id="UP000799439">
    <property type="component" value="Unassembled WGS sequence"/>
</dbReference>
<proteinExistence type="predicted"/>
<feature type="region of interest" description="Disordered" evidence="1">
    <location>
        <begin position="1"/>
        <end position="38"/>
    </location>
</feature>
<evidence type="ECO:0000313" key="2">
    <source>
        <dbReference type="EMBL" id="KAF2156293.1"/>
    </source>
</evidence>
<accession>A0A9P4J6J4</accession>
<protein>
    <submittedName>
        <fullName evidence="2">Uncharacterized protein</fullName>
    </submittedName>
</protein>
<sequence>MVLQSNPEVEHPEPEPELEIESDNDDDSSVGEGMTDEEIKDMLTNTYRRSSNKPMRDPHTASWVVPISEADWDKFQAGSRAQDMDERWNLLVERLDEKGGISLHIMRSWTQEDCYIVHFVPEDEGGAKIQGITWEGEKNYLQLPEEEANAEQAKKDAVILSRMILHCELEAVPQYPTRELHFSSKVDRE</sequence>
<keyword evidence="3" id="KW-1185">Reference proteome</keyword>
<dbReference type="OrthoDB" id="4521980at2759"/>
<gene>
    <name evidence="2" type="ORF">K461DRAFT_275412</name>
</gene>
<evidence type="ECO:0000313" key="3">
    <source>
        <dbReference type="Proteomes" id="UP000799439"/>
    </source>
</evidence>
<feature type="compositionally biased region" description="Acidic residues" evidence="1">
    <location>
        <begin position="15"/>
        <end position="38"/>
    </location>
</feature>